<evidence type="ECO:0000256" key="1">
    <source>
        <dbReference type="SAM" id="Coils"/>
    </source>
</evidence>
<evidence type="ECO:0000313" key="3">
    <source>
        <dbReference type="Proteomes" id="UP001150941"/>
    </source>
</evidence>
<name>A0A9W9NTH7_9EURO</name>
<dbReference type="Proteomes" id="UP001150941">
    <property type="component" value="Unassembled WGS sequence"/>
</dbReference>
<dbReference type="RefSeq" id="XP_058329258.1">
    <property type="nucleotide sequence ID" value="XM_058476368.1"/>
</dbReference>
<sequence>MYQKSTCLRKIVRFLRSTLVPIKGHPLGEPPRYNDMPCKDNTVFNPDAAVFPPHYSRERACGKPSAQQTELQEELFDLWRKVWLGLYETYDNSASCHIPFHYDRLEALYYGTGMTEQADLNHLGTLRRWFPSWRPSNGVAAMKIFEHMSVQNLRSMLEVLKAYESEIENLTKIYAILRAAQLELGQLLHPQGESIADTRQSFLAIAQPMGERLRTYDIRMDVLTMLVFDEAVDFGRGRPGESEHVYYLVFPARQYRFSF</sequence>
<dbReference type="AlphaFoldDB" id="A0A9W9NTH7"/>
<dbReference type="OrthoDB" id="4219547at2759"/>
<evidence type="ECO:0000313" key="2">
    <source>
        <dbReference type="EMBL" id="KAJ5225847.1"/>
    </source>
</evidence>
<comment type="caution">
    <text evidence="2">The sequence shown here is derived from an EMBL/GenBank/DDBJ whole genome shotgun (WGS) entry which is preliminary data.</text>
</comment>
<dbReference type="EMBL" id="JAPQKS010000005">
    <property type="protein sequence ID" value="KAJ5225847.1"/>
    <property type="molecule type" value="Genomic_DNA"/>
</dbReference>
<proteinExistence type="predicted"/>
<reference evidence="2" key="1">
    <citation type="submission" date="2022-11" db="EMBL/GenBank/DDBJ databases">
        <authorList>
            <person name="Petersen C."/>
        </authorList>
    </citation>
    <scope>NUCLEOTIDE SEQUENCE</scope>
    <source>
        <strain evidence="2">IBT 19713</strain>
    </source>
</reference>
<organism evidence="2 3">
    <name type="scientific">Penicillium chermesinum</name>
    <dbReference type="NCBI Taxonomy" id="63820"/>
    <lineage>
        <taxon>Eukaryota</taxon>
        <taxon>Fungi</taxon>
        <taxon>Dikarya</taxon>
        <taxon>Ascomycota</taxon>
        <taxon>Pezizomycotina</taxon>
        <taxon>Eurotiomycetes</taxon>
        <taxon>Eurotiomycetidae</taxon>
        <taxon>Eurotiales</taxon>
        <taxon>Aspergillaceae</taxon>
        <taxon>Penicillium</taxon>
    </lineage>
</organism>
<protein>
    <submittedName>
        <fullName evidence="2">Uncharacterized protein</fullName>
    </submittedName>
</protein>
<keyword evidence="3" id="KW-1185">Reference proteome</keyword>
<feature type="coiled-coil region" evidence="1">
    <location>
        <begin position="153"/>
        <end position="180"/>
    </location>
</feature>
<reference evidence="2" key="2">
    <citation type="journal article" date="2023" name="IMA Fungus">
        <title>Comparative genomic study of the Penicillium genus elucidates a diverse pangenome and 15 lateral gene transfer events.</title>
        <authorList>
            <person name="Petersen C."/>
            <person name="Sorensen T."/>
            <person name="Nielsen M.R."/>
            <person name="Sondergaard T.E."/>
            <person name="Sorensen J.L."/>
            <person name="Fitzpatrick D.A."/>
            <person name="Frisvad J.C."/>
            <person name="Nielsen K.L."/>
        </authorList>
    </citation>
    <scope>NUCLEOTIDE SEQUENCE</scope>
    <source>
        <strain evidence="2">IBT 19713</strain>
    </source>
</reference>
<keyword evidence="1" id="KW-0175">Coiled coil</keyword>
<accession>A0A9W9NTH7</accession>
<gene>
    <name evidence="2" type="ORF">N7468_007072</name>
</gene>
<dbReference type="GeneID" id="83203671"/>